<organism evidence="11 12">
    <name type="scientific">Spiroplasma citri</name>
    <dbReference type="NCBI Taxonomy" id="2133"/>
    <lineage>
        <taxon>Bacteria</taxon>
        <taxon>Bacillati</taxon>
        <taxon>Mycoplasmatota</taxon>
        <taxon>Mollicutes</taxon>
        <taxon>Entomoplasmatales</taxon>
        <taxon>Spiroplasmataceae</taxon>
        <taxon>Spiroplasma</taxon>
    </lineage>
</organism>
<dbReference type="PRINTS" id="PR00423">
    <property type="entry name" value="CELLDVISFTSZ"/>
</dbReference>
<feature type="domain" description="Tubulin/FtsZ 2-layer sandwich" evidence="10">
    <location>
        <begin position="205"/>
        <end position="322"/>
    </location>
</feature>
<dbReference type="GO" id="GO:0051258">
    <property type="term" value="P:protein polymerization"/>
    <property type="evidence" value="ECO:0007669"/>
    <property type="project" value="UniProtKB-UniRule"/>
</dbReference>
<evidence type="ECO:0000256" key="2">
    <source>
        <dbReference type="ARBA" id="ARBA00022741"/>
    </source>
</evidence>
<feature type="binding site" evidence="5">
    <location>
        <position position="185"/>
    </location>
    <ligand>
        <name>GTP</name>
        <dbReference type="ChEBI" id="CHEBI:37565"/>
    </ligand>
</feature>
<dbReference type="HAMAP" id="MF_00909">
    <property type="entry name" value="FtsZ"/>
    <property type="match status" value="1"/>
</dbReference>
<dbReference type="RefSeq" id="WP_071937550.1">
    <property type="nucleotide sequence ID" value="NZ_CP013197.1"/>
</dbReference>
<dbReference type="InterPro" id="IPR024757">
    <property type="entry name" value="FtsZ_C"/>
</dbReference>
<dbReference type="Pfam" id="PF00091">
    <property type="entry name" value="Tubulin"/>
    <property type="match status" value="1"/>
</dbReference>
<evidence type="ECO:0000313" key="11">
    <source>
        <dbReference type="EMBL" id="QIA69181.1"/>
    </source>
</evidence>
<keyword evidence="3 5" id="KW-0342">GTP-binding</keyword>
<dbReference type="Proteomes" id="UP000464735">
    <property type="component" value="Chromosome"/>
</dbReference>
<feature type="binding site" evidence="5">
    <location>
        <position position="142"/>
    </location>
    <ligand>
        <name>GTP</name>
        <dbReference type="ChEBI" id="CHEBI:37565"/>
    </ligand>
</feature>
<dbReference type="FunFam" id="3.40.50.1440:FF:000001">
    <property type="entry name" value="Cell division protein FtsZ"/>
    <property type="match status" value="1"/>
</dbReference>
<dbReference type="PANTHER" id="PTHR30314:SF3">
    <property type="entry name" value="MITOCHONDRIAL DIVISION PROTEIN FSZA"/>
    <property type="match status" value="1"/>
</dbReference>
<dbReference type="SMART" id="SM00865">
    <property type="entry name" value="Tubulin_C"/>
    <property type="match status" value="1"/>
</dbReference>
<keyword evidence="4 5" id="KW-0717">Septation</keyword>
<dbReference type="SUPFAM" id="SSF55307">
    <property type="entry name" value="Tubulin C-terminal domain-like"/>
    <property type="match status" value="1"/>
</dbReference>
<comment type="function">
    <text evidence="5 7">Essential cell division protein that forms a contractile ring structure (Z ring) at the future cell division site. The regulation of the ring assembly controls the timing and the location of cell division. One of the functions of the FtsZ ring is to recruit other cell division proteins to the septum to produce a new cell wall between the dividing cells. Binds GTP and shows GTPase activity.</text>
</comment>
<dbReference type="GO" id="GO:0043093">
    <property type="term" value="P:FtsZ-dependent cytokinesis"/>
    <property type="evidence" value="ECO:0007669"/>
    <property type="project" value="UniProtKB-UniRule"/>
</dbReference>
<dbReference type="InterPro" id="IPR018316">
    <property type="entry name" value="Tubulin/FtsZ_2-layer-sand-dom"/>
</dbReference>
<evidence type="ECO:0000256" key="6">
    <source>
        <dbReference type="NCBIfam" id="TIGR00065"/>
    </source>
</evidence>
<dbReference type="InterPro" id="IPR008280">
    <property type="entry name" value="Tub_FtsZ_C"/>
</dbReference>
<name>A0AAJ4EJZ2_SPICI</name>
<feature type="binding site" evidence="5">
    <location>
        <position position="138"/>
    </location>
    <ligand>
        <name>GTP</name>
        <dbReference type="ChEBI" id="CHEBI:37565"/>
    </ligand>
</feature>
<dbReference type="GO" id="GO:0005525">
    <property type="term" value="F:GTP binding"/>
    <property type="evidence" value="ECO:0007669"/>
    <property type="project" value="UniProtKB-UniRule"/>
</dbReference>
<dbReference type="InterPro" id="IPR020805">
    <property type="entry name" value="Cell_div_FtsZ_CS"/>
</dbReference>
<dbReference type="InterPro" id="IPR037103">
    <property type="entry name" value="Tubulin/FtsZ-like_C"/>
</dbReference>
<reference evidence="11 12" key="1">
    <citation type="submission" date="2019-11" db="EMBL/GenBank/DDBJ databases">
        <title>Whole genome sequencing and comparative genomics analyses of five strains of Spiroplasma citri.</title>
        <authorList>
            <person name="Yokomi R."/>
            <person name="Chen J."/>
            <person name="Rattner R."/>
            <person name="Vidalakis G."/>
        </authorList>
    </citation>
    <scope>NUCLEOTIDE SEQUENCE [LARGE SCALE GENOMIC DNA]</scope>
    <source>
        <strain evidence="11 12">BR12</strain>
    </source>
</reference>
<protein>
    <recommendedName>
        <fullName evidence="5 6">Cell division protein FtsZ</fullName>
    </recommendedName>
</protein>
<dbReference type="SUPFAM" id="SSF52490">
    <property type="entry name" value="Tubulin nucleotide-binding domain-like"/>
    <property type="match status" value="1"/>
</dbReference>
<dbReference type="InterPro" id="IPR000158">
    <property type="entry name" value="Cell_div_FtsZ"/>
</dbReference>
<comment type="similarity">
    <text evidence="1 5 7">Belongs to the FtsZ family.</text>
</comment>
<gene>
    <name evidence="5 11" type="primary">ftsZ</name>
    <name evidence="11" type="ORF">GL298_06545</name>
</gene>
<evidence type="ECO:0000259" key="10">
    <source>
        <dbReference type="SMART" id="SM00865"/>
    </source>
</evidence>
<evidence type="ECO:0000256" key="7">
    <source>
        <dbReference type="RuleBase" id="RU000631"/>
    </source>
</evidence>
<evidence type="ECO:0000259" key="9">
    <source>
        <dbReference type="SMART" id="SM00864"/>
    </source>
</evidence>
<evidence type="ECO:0000256" key="5">
    <source>
        <dbReference type="HAMAP-Rule" id="MF_00909"/>
    </source>
</evidence>
<dbReference type="PANTHER" id="PTHR30314">
    <property type="entry name" value="CELL DIVISION PROTEIN FTSZ-RELATED"/>
    <property type="match status" value="1"/>
</dbReference>
<dbReference type="KEGG" id="sck:SCITRI_001145"/>
<evidence type="ECO:0000313" key="12">
    <source>
        <dbReference type="Proteomes" id="UP000464735"/>
    </source>
</evidence>
<dbReference type="InterPro" id="IPR045061">
    <property type="entry name" value="FtsZ/CetZ"/>
</dbReference>
<feature type="region of interest" description="Disordered" evidence="8">
    <location>
        <begin position="333"/>
        <end position="378"/>
    </location>
</feature>
<dbReference type="Gene3D" id="3.40.50.1440">
    <property type="entry name" value="Tubulin/FtsZ, GTPase domain"/>
    <property type="match status" value="1"/>
</dbReference>
<dbReference type="InterPro" id="IPR003008">
    <property type="entry name" value="Tubulin_FtsZ_GTPase"/>
</dbReference>
<keyword evidence="5 7" id="KW-0132">Cell division</keyword>
<accession>A0AAJ4EJZ2</accession>
<dbReference type="GO" id="GO:0032153">
    <property type="term" value="C:cell division site"/>
    <property type="evidence" value="ECO:0007669"/>
    <property type="project" value="UniProtKB-UniRule"/>
</dbReference>
<dbReference type="Pfam" id="PF12327">
    <property type="entry name" value="FtsZ_C"/>
    <property type="match status" value="1"/>
</dbReference>
<dbReference type="NCBIfam" id="TIGR00065">
    <property type="entry name" value="ftsZ"/>
    <property type="match status" value="1"/>
</dbReference>
<dbReference type="Gene3D" id="3.30.1330.20">
    <property type="entry name" value="Tubulin/FtsZ, C-terminal domain"/>
    <property type="match status" value="1"/>
</dbReference>
<keyword evidence="5" id="KW-0963">Cytoplasm</keyword>
<dbReference type="CDD" id="cd02201">
    <property type="entry name" value="FtsZ_type1"/>
    <property type="match status" value="1"/>
</dbReference>
<evidence type="ECO:0000256" key="1">
    <source>
        <dbReference type="ARBA" id="ARBA00009690"/>
    </source>
</evidence>
<dbReference type="InterPro" id="IPR036525">
    <property type="entry name" value="Tubulin/FtsZ_GTPase_sf"/>
</dbReference>
<evidence type="ECO:0000256" key="3">
    <source>
        <dbReference type="ARBA" id="ARBA00023134"/>
    </source>
</evidence>
<dbReference type="AlphaFoldDB" id="A0AAJ4EJZ2"/>
<keyword evidence="2 5" id="KW-0547">Nucleotide-binding</keyword>
<comment type="subunit">
    <text evidence="5">Homodimer. Polymerizes to form a dynamic ring structure in a strictly GTP-dependent manner. Interacts directly with several other division proteins.</text>
</comment>
<feature type="domain" description="Tubulin/FtsZ GTPase" evidence="9">
    <location>
        <begin position="12"/>
        <end position="203"/>
    </location>
</feature>
<dbReference type="GeneID" id="54239006"/>
<feature type="compositionally biased region" description="Basic and acidic residues" evidence="8">
    <location>
        <begin position="340"/>
        <end position="349"/>
    </location>
</feature>
<comment type="subcellular location">
    <subcellularLocation>
        <location evidence="5">Cytoplasm</location>
    </subcellularLocation>
    <text evidence="5">Assembles at midcell at the inner surface of the cytoplasmic membrane.</text>
</comment>
<sequence>MDNFDNYEQVASIKVIGIGGAGNNAVNRMIEAGVQGVEFIVANTDAQIISVSKSKNKIVLGKETSKGLGAGANPDVGRQAAIESAEEIKDVLKGADMVFVAAGMGGGTGTGAAPIIAKLAREQGALTVGIITTPFSFEGRARNSYAIQGTEELRKHVDSLIIISNDRLLEVIGGVPLKDSFKEADNILRQGVQTITDLIAVPSLINLDFADIKTVMKNKGNALFGIGIGLGKDKAIEAANKAIISPLLEASIRGARDAIINVTGGNTLTLNDANDAVDIVKQAIGGEVNIIFGTAVNEHLDDEMIVTVIATGFDEEQNFTNPDNTYRASMEEYEAPAPRPTRDAEKINDDNNDQDIARKRPSYFTNLSENSERETANANRRINTWREHVNNNQVVEHDDDDDDLPPFVRRSW</sequence>
<proteinExistence type="inferred from homology"/>
<evidence type="ECO:0000256" key="4">
    <source>
        <dbReference type="ARBA" id="ARBA00023210"/>
    </source>
</evidence>
<keyword evidence="5 7" id="KW-0131">Cell cycle</keyword>
<feature type="binding site" evidence="5">
    <location>
        <begin position="20"/>
        <end position="24"/>
    </location>
    <ligand>
        <name>GTP</name>
        <dbReference type="ChEBI" id="CHEBI:37565"/>
    </ligand>
</feature>
<dbReference type="GO" id="GO:0003924">
    <property type="term" value="F:GTPase activity"/>
    <property type="evidence" value="ECO:0007669"/>
    <property type="project" value="UniProtKB-UniRule"/>
</dbReference>
<dbReference type="SMART" id="SM00864">
    <property type="entry name" value="Tubulin"/>
    <property type="match status" value="1"/>
</dbReference>
<feature type="region of interest" description="Disordered" evidence="8">
    <location>
        <begin position="392"/>
        <end position="412"/>
    </location>
</feature>
<dbReference type="EMBL" id="CP046368">
    <property type="protein sequence ID" value="QIA69181.1"/>
    <property type="molecule type" value="Genomic_DNA"/>
</dbReference>
<dbReference type="GO" id="GO:0000917">
    <property type="term" value="P:division septum assembly"/>
    <property type="evidence" value="ECO:0007669"/>
    <property type="project" value="UniProtKB-KW"/>
</dbReference>
<evidence type="ECO:0000256" key="8">
    <source>
        <dbReference type="SAM" id="MobiDB-lite"/>
    </source>
</evidence>
<dbReference type="PROSITE" id="PS01135">
    <property type="entry name" value="FTSZ_2"/>
    <property type="match status" value="1"/>
</dbReference>
<dbReference type="GO" id="GO:0005737">
    <property type="term" value="C:cytoplasm"/>
    <property type="evidence" value="ECO:0007669"/>
    <property type="project" value="UniProtKB-SubCell"/>
</dbReference>
<feature type="binding site" evidence="5">
    <location>
        <begin position="107"/>
        <end position="109"/>
    </location>
    <ligand>
        <name>GTP</name>
        <dbReference type="ChEBI" id="CHEBI:37565"/>
    </ligand>
</feature>